<organism evidence="3 4">
    <name type="scientific">Agromyces intestinalis</name>
    <dbReference type="NCBI Taxonomy" id="2592652"/>
    <lineage>
        <taxon>Bacteria</taxon>
        <taxon>Bacillati</taxon>
        <taxon>Actinomycetota</taxon>
        <taxon>Actinomycetes</taxon>
        <taxon>Micrococcales</taxon>
        <taxon>Microbacteriaceae</taxon>
        <taxon>Agromyces</taxon>
    </lineage>
</organism>
<evidence type="ECO:0000256" key="1">
    <source>
        <dbReference type="ARBA" id="ARBA00009670"/>
    </source>
</evidence>
<evidence type="ECO:0000259" key="2">
    <source>
        <dbReference type="Pfam" id="PF03109"/>
    </source>
</evidence>
<evidence type="ECO:0000313" key="3">
    <source>
        <dbReference type="EMBL" id="QEO14629.1"/>
    </source>
</evidence>
<dbReference type="CDD" id="cd05121">
    <property type="entry name" value="ABC1_ADCK3-like"/>
    <property type="match status" value="1"/>
</dbReference>
<dbReference type="InterPro" id="IPR050154">
    <property type="entry name" value="UbiB_kinase"/>
</dbReference>
<name>A0A5C1YHQ8_9MICO</name>
<reference evidence="3 4" key="1">
    <citation type="submission" date="2019-09" db="EMBL/GenBank/DDBJ databases">
        <title>Genome sequencing of strain KACC 19306.</title>
        <authorList>
            <person name="Heo J."/>
            <person name="Kim S.-J."/>
            <person name="Kim J.-S."/>
            <person name="Hong S.-B."/>
            <person name="Kwon S.-W."/>
        </authorList>
    </citation>
    <scope>NUCLEOTIDE SEQUENCE [LARGE SCALE GENOMIC DNA]</scope>
    <source>
        <strain evidence="3 4">KACC 19306</strain>
    </source>
</reference>
<dbReference type="PANTHER" id="PTHR10566:SF113">
    <property type="entry name" value="PROTEIN ACTIVITY OF BC1 COMPLEX KINASE 7, CHLOROPLASTIC"/>
    <property type="match status" value="1"/>
</dbReference>
<dbReference type="Proteomes" id="UP000324678">
    <property type="component" value="Chromosome"/>
</dbReference>
<dbReference type="KEGG" id="ail:FLP10_09530"/>
<proteinExistence type="inferred from homology"/>
<keyword evidence="4" id="KW-1185">Reference proteome</keyword>
<evidence type="ECO:0000313" key="4">
    <source>
        <dbReference type="Proteomes" id="UP000324678"/>
    </source>
</evidence>
<dbReference type="InterPro" id="IPR011009">
    <property type="entry name" value="Kinase-like_dom_sf"/>
</dbReference>
<keyword evidence="3" id="KW-0418">Kinase</keyword>
<protein>
    <submittedName>
        <fullName evidence="3">AarF/ABC1/UbiB kinase family protein</fullName>
    </submittedName>
</protein>
<dbReference type="AlphaFoldDB" id="A0A5C1YHQ8"/>
<dbReference type="SUPFAM" id="SSF56112">
    <property type="entry name" value="Protein kinase-like (PK-like)"/>
    <property type="match status" value="1"/>
</dbReference>
<accession>A0A5C1YHQ8</accession>
<sequence>MEPSDSVRLIADCGMGCSYFLHTRDPRQDRVPYRRTRALGVVEETAMTRDVAITQRGAPIARLVQSFGPGYMKFAQIASTREDMLPQFLREALVPLQDRAVPMSRTEFDHALARSVPGGRTSFKSIDPVAVGAGSIACVYRAERLDGRPVAVKLARPRIASRVQRDVRTIGRVASVVAKSPGLRDVPVQEMVLAVSRAVVTQLDFVTERQSLAGLAERSAHLEMVTVPHPHPDLCSSSAIVMDYVEDLAPSDWRDPDAGRNRVTARDIMTIVFEMLFTTGVVHCDMHPGNLVRRTGGGVALLDAGFVHVIPDEVRIALARFFLNLGFRNGTGCADAILTSCAGVRNTADLTGFRNAIDNLVDMYGGKPADEFNFVDFARRLFAAQRDFGVFASSDFVFPLLALLMVDGTVRSLDPGIDFQAIARPIVFRAVNRAMSLSGTGGGTL</sequence>
<gene>
    <name evidence="3" type="ORF">FLP10_09530</name>
</gene>
<dbReference type="InterPro" id="IPR004147">
    <property type="entry name" value="ABC1_dom"/>
</dbReference>
<comment type="similarity">
    <text evidence="1">Belongs to the protein kinase superfamily. ADCK protein kinase family.</text>
</comment>
<dbReference type="Pfam" id="PF03109">
    <property type="entry name" value="ABC1"/>
    <property type="match status" value="1"/>
</dbReference>
<dbReference type="PANTHER" id="PTHR10566">
    <property type="entry name" value="CHAPERONE-ACTIVITY OF BC1 COMPLEX CABC1 -RELATED"/>
    <property type="match status" value="1"/>
</dbReference>
<dbReference type="GO" id="GO:0016301">
    <property type="term" value="F:kinase activity"/>
    <property type="evidence" value="ECO:0007669"/>
    <property type="project" value="UniProtKB-KW"/>
</dbReference>
<dbReference type="Gene3D" id="1.10.510.10">
    <property type="entry name" value="Transferase(Phosphotransferase) domain 1"/>
    <property type="match status" value="1"/>
</dbReference>
<feature type="domain" description="ABC1 atypical kinase-like" evidence="2">
    <location>
        <begin position="96"/>
        <end position="333"/>
    </location>
</feature>
<dbReference type="EMBL" id="CP043505">
    <property type="protein sequence ID" value="QEO14629.1"/>
    <property type="molecule type" value="Genomic_DNA"/>
</dbReference>
<dbReference type="OrthoDB" id="9795390at2"/>
<keyword evidence="3" id="KW-0808">Transferase</keyword>